<feature type="domain" description="Neurotrophin 1 N-terminal" evidence="2">
    <location>
        <begin position="73"/>
        <end position="135"/>
    </location>
</feature>
<sequence length="149" mass="17095">MNLMINIMLLYMLCTYLCEASSQRDEIPDFEFEDHYGASHSPTSERGSSLIFDDFDDFFVEDGSEATEYDIATKEKIIQRTLFKAFAAKDLKYKFSEVLPLLRSLSKSQRLAFASIIYAQINGAKPLTLDEVRKTTFSINLTTCFIILR</sequence>
<protein>
    <submittedName>
        <fullName evidence="3">CLUMA_CG015716, isoform A</fullName>
    </submittedName>
</protein>
<proteinExistence type="predicted"/>
<dbReference type="AlphaFoldDB" id="A0A1J1IQJ1"/>
<dbReference type="Proteomes" id="UP000183832">
    <property type="component" value="Unassembled WGS sequence"/>
</dbReference>
<keyword evidence="1" id="KW-0732">Signal</keyword>
<keyword evidence="4" id="KW-1185">Reference proteome</keyword>
<gene>
    <name evidence="3" type="ORF">CLUMA_CG015716</name>
</gene>
<evidence type="ECO:0000313" key="4">
    <source>
        <dbReference type="Proteomes" id="UP000183832"/>
    </source>
</evidence>
<feature type="chain" id="PRO_5013085633" evidence="1">
    <location>
        <begin position="21"/>
        <end position="149"/>
    </location>
</feature>
<dbReference type="STRING" id="568069.A0A1J1IQJ1"/>
<accession>A0A1J1IQJ1</accession>
<dbReference type="EMBL" id="CVRI01000057">
    <property type="protein sequence ID" value="CRL02501.1"/>
    <property type="molecule type" value="Genomic_DNA"/>
</dbReference>
<dbReference type="InterPro" id="IPR056200">
    <property type="entry name" value="NT_N"/>
</dbReference>
<evidence type="ECO:0000256" key="1">
    <source>
        <dbReference type="SAM" id="SignalP"/>
    </source>
</evidence>
<organism evidence="3 4">
    <name type="scientific">Clunio marinus</name>
    <dbReference type="NCBI Taxonomy" id="568069"/>
    <lineage>
        <taxon>Eukaryota</taxon>
        <taxon>Metazoa</taxon>
        <taxon>Ecdysozoa</taxon>
        <taxon>Arthropoda</taxon>
        <taxon>Hexapoda</taxon>
        <taxon>Insecta</taxon>
        <taxon>Pterygota</taxon>
        <taxon>Neoptera</taxon>
        <taxon>Endopterygota</taxon>
        <taxon>Diptera</taxon>
        <taxon>Nematocera</taxon>
        <taxon>Chironomoidea</taxon>
        <taxon>Chironomidae</taxon>
        <taxon>Clunio</taxon>
    </lineage>
</organism>
<dbReference type="OrthoDB" id="8197497at2759"/>
<evidence type="ECO:0000259" key="2">
    <source>
        <dbReference type="Pfam" id="PF24103"/>
    </source>
</evidence>
<reference evidence="3 4" key="1">
    <citation type="submission" date="2015-04" db="EMBL/GenBank/DDBJ databases">
        <authorList>
            <person name="Syromyatnikov M.Y."/>
            <person name="Popov V.N."/>
        </authorList>
    </citation>
    <scope>NUCLEOTIDE SEQUENCE [LARGE SCALE GENOMIC DNA]</scope>
</reference>
<dbReference type="Pfam" id="PF24103">
    <property type="entry name" value="NT_N"/>
    <property type="match status" value="1"/>
</dbReference>
<evidence type="ECO:0000313" key="3">
    <source>
        <dbReference type="EMBL" id="CRL02501.1"/>
    </source>
</evidence>
<name>A0A1J1IQJ1_9DIPT</name>
<feature type="signal peptide" evidence="1">
    <location>
        <begin position="1"/>
        <end position="20"/>
    </location>
</feature>